<reference evidence="1" key="1">
    <citation type="submission" date="2021-06" db="EMBL/GenBank/DDBJ databases">
        <authorList>
            <person name="Kallberg Y."/>
            <person name="Tangrot J."/>
            <person name="Rosling A."/>
        </authorList>
    </citation>
    <scope>NUCLEOTIDE SEQUENCE</scope>
    <source>
        <strain evidence="1">IL203A</strain>
    </source>
</reference>
<feature type="non-terminal residue" evidence="1">
    <location>
        <position position="1"/>
    </location>
</feature>
<gene>
    <name evidence="1" type="ORF">DHETER_LOCUS10784</name>
</gene>
<dbReference type="Proteomes" id="UP000789702">
    <property type="component" value="Unassembled WGS sequence"/>
</dbReference>
<dbReference type="EMBL" id="CAJVPU010021959">
    <property type="protein sequence ID" value="CAG8683521.1"/>
    <property type="molecule type" value="Genomic_DNA"/>
</dbReference>
<proteinExistence type="predicted"/>
<accession>A0ACA9P3G8</accession>
<keyword evidence="2" id="KW-1185">Reference proteome</keyword>
<evidence type="ECO:0000313" key="2">
    <source>
        <dbReference type="Proteomes" id="UP000789702"/>
    </source>
</evidence>
<name>A0ACA9P3G8_9GLOM</name>
<evidence type="ECO:0000313" key="1">
    <source>
        <dbReference type="EMBL" id="CAG8683521.1"/>
    </source>
</evidence>
<feature type="non-terminal residue" evidence="1">
    <location>
        <position position="326"/>
    </location>
</feature>
<protein>
    <submittedName>
        <fullName evidence="1">12539_t:CDS:1</fullName>
    </submittedName>
</protein>
<comment type="caution">
    <text evidence="1">The sequence shown here is derived from an EMBL/GenBank/DDBJ whole genome shotgun (WGS) entry which is preliminary data.</text>
</comment>
<organism evidence="1 2">
    <name type="scientific">Dentiscutata heterogama</name>
    <dbReference type="NCBI Taxonomy" id="1316150"/>
    <lineage>
        <taxon>Eukaryota</taxon>
        <taxon>Fungi</taxon>
        <taxon>Fungi incertae sedis</taxon>
        <taxon>Mucoromycota</taxon>
        <taxon>Glomeromycotina</taxon>
        <taxon>Glomeromycetes</taxon>
        <taxon>Diversisporales</taxon>
        <taxon>Gigasporaceae</taxon>
        <taxon>Dentiscutata</taxon>
    </lineage>
</organism>
<sequence length="326" mass="36885">AGNLKAGNPMVAITANKDKVSLLQNYINAILTDGKHERIKDRKRLKDGQKLPPRWNPFDSNQQQLVTDFDAEYKLILTSAKDDNERIERFFKVADKVQEQLNDVTTYDPNLIKDAFTILINNHPAAIALGLKTPSFKIISSNTLLPGQSLPLGGPESRMDWWREDLSLNESHHHSHAIFVPNGVVDPYLPNKDVAYTKDRQGELVAVGLYPVIPLTNYYDPIPEGYLPNKYLRDYDEKTSPDYLQNKYDYRLPYSSIAKEDGAPIDFAVAAINKAIDDGVFYNDPDKLGLTLNPCRSNPDILEYNEWRAKYGRLHAAGHTMIGKIV</sequence>